<protein>
    <submittedName>
        <fullName evidence="2">Uncharacterized protein</fullName>
    </submittedName>
</protein>
<feature type="signal peptide" evidence="1">
    <location>
        <begin position="1"/>
        <end position="49"/>
    </location>
</feature>
<organism evidence="2">
    <name type="scientific">Anguilla anguilla</name>
    <name type="common">European freshwater eel</name>
    <name type="synonym">Muraena anguilla</name>
    <dbReference type="NCBI Taxonomy" id="7936"/>
    <lineage>
        <taxon>Eukaryota</taxon>
        <taxon>Metazoa</taxon>
        <taxon>Chordata</taxon>
        <taxon>Craniata</taxon>
        <taxon>Vertebrata</taxon>
        <taxon>Euteleostomi</taxon>
        <taxon>Actinopterygii</taxon>
        <taxon>Neopterygii</taxon>
        <taxon>Teleostei</taxon>
        <taxon>Anguilliformes</taxon>
        <taxon>Anguillidae</taxon>
        <taxon>Anguilla</taxon>
    </lineage>
</organism>
<feature type="chain" id="PRO_5002434613" evidence="1">
    <location>
        <begin position="50"/>
        <end position="77"/>
    </location>
</feature>
<evidence type="ECO:0000313" key="2">
    <source>
        <dbReference type="EMBL" id="JAH92232.1"/>
    </source>
</evidence>
<name>A0A0E9WPG8_ANGAN</name>
<accession>A0A0E9WPG8</accession>
<reference evidence="2" key="2">
    <citation type="journal article" date="2015" name="Fish Shellfish Immunol.">
        <title>Early steps in the European eel (Anguilla anguilla)-Vibrio vulnificus interaction in the gills: Role of the RtxA13 toxin.</title>
        <authorList>
            <person name="Callol A."/>
            <person name="Pajuelo D."/>
            <person name="Ebbesson L."/>
            <person name="Teles M."/>
            <person name="MacKenzie S."/>
            <person name="Amaro C."/>
        </authorList>
    </citation>
    <scope>NUCLEOTIDE SEQUENCE</scope>
</reference>
<keyword evidence="1" id="KW-0732">Signal</keyword>
<dbReference type="EMBL" id="GBXM01016345">
    <property type="protein sequence ID" value="JAH92232.1"/>
    <property type="molecule type" value="Transcribed_RNA"/>
</dbReference>
<evidence type="ECO:0000256" key="1">
    <source>
        <dbReference type="SAM" id="SignalP"/>
    </source>
</evidence>
<sequence length="77" mass="8386">MLNGKWISLWLQHTALDHQSEHCHAWRATLPSCFHLTLSLLSLARVLHAVGGGSLDCTLCGLIVHCALLCLVSVLSI</sequence>
<proteinExistence type="predicted"/>
<reference evidence="2" key="1">
    <citation type="submission" date="2014-11" db="EMBL/GenBank/DDBJ databases">
        <authorList>
            <person name="Amaro Gonzalez C."/>
        </authorList>
    </citation>
    <scope>NUCLEOTIDE SEQUENCE</scope>
</reference>
<dbReference type="AlphaFoldDB" id="A0A0E9WPG8"/>